<evidence type="ECO:0000313" key="2">
    <source>
        <dbReference type="EMBL" id="MPC17032.1"/>
    </source>
</evidence>
<feature type="compositionally biased region" description="Low complexity" evidence="1">
    <location>
        <begin position="64"/>
        <end position="84"/>
    </location>
</feature>
<evidence type="ECO:0000256" key="1">
    <source>
        <dbReference type="SAM" id="MobiDB-lite"/>
    </source>
</evidence>
<dbReference type="EMBL" id="VSRR010000555">
    <property type="protein sequence ID" value="MPC17032.1"/>
    <property type="molecule type" value="Genomic_DNA"/>
</dbReference>
<keyword evidence="3" id="KW-1185">Reference proteome</keyword>
<comment type="caution">
    <text evidence="2">The sequence shown here is derived from an EMBL/GenBank/DDBJ whole genome shotgun (WGS) entry which is preliminary data.</text>
</comment>
<gene>
    <name evidence="2" type="ORF">E2C01_009878</name>
</gene>
<sequence length="84" mass="8631">MNTATVFPHLAQRLCPSVAFPHPSYSHWSRNVNTTPSKHPASGSSTQQAVVVGYVGHAEGGGSTPASLNTATASLSAPTSTQID</sequence>
<dbReference type="AlphaFoldDB" id="A0A5B7D6W4"/>
<dbReference type="Proteomes" id="UP000324222">
    <property type="component" value="Unassembled WGS sequence"/>
</dbReference>
<protein>
    <submittedName>
        <fullName evidence="2">Uncharacterized protein</fullName>
    </submittedName>
</protein>
<organism evidence="2 3">
    <name type="scientific">Portunus trituberculatus</name>
    <name type="common">Swimming crab</name>
    <name type="synonym">Neptunus trituberculatus</name>
    <dbReference type="NCBI Taxonomy" id="210409"/>
    <lineage>
        <taxon>Eukaryota</taxon>
        <taxon>Metazoa</taxon>
        <taxon>Ecdysozoa</taxon>
        <taxon>Arthropoda</taxon>
        <taxon>Crustacea</taxon>
        <taxon>Multicrustacea</taxon>
        <taxon>Malacostraca</taxon>
        <taxon>Eumalacostraca</taxon>
        <taxon>Eucarida</taxon>
        <taxon>Decapoda</taxon>
        <taxon>Pleocyemata</taxon>
        <taxon>Brachyura</taxon>
        <taxon>Eubrachyura</taxon>
        <taxon>Portunoidea</taxon>
        <taxon>Portunidae</taxon>
        <taxon>Portuninae</taxon>
        <taxon>Portunus</taxon>
    </lineage>
</organism>
<reference evidence="2 3" key="1">
    <citation type="submission" date="2019-05" db="EMBL/GenBank/DDBJ databases">
        <title>Another draft genome of Portunus trituberculatus and its Hox gene families provides insights of decapod evolution.</title>
        <authorList>
            <person name="Jeong J.-H."/>
            <person name="Song I."/>
            <person name="Kim S."/>
            <person name="Choi T."/>
            <person name="Kim D."/>
            <person name="Ryu S."/>
            <person name="Kim W."/>
        </authorList>
    </citation>
    <scope>NUCLEOTIDE SEQUENCE [LARGE SCALE GENOMIC DNA]</scope>
    <source>
        <tissue evidence="2">Muscle</tissue>
    </source>
</reference>
<accession>A0A5B7D6W4</accession>
<name>A0A5B7D6W4_PORTR</name>
<feature type="region of interest" description="Disordered" evidence="1">
    <location>
        <begin position="56"/>
        <end position="84"/>
    </location>
</feature>
<proteinExistence type="predicted"/>
<evidence type="ECO:0000313" key="3">
    <source>
        <dbReference type="Proteomes" id="UP000324222"/>
    </source>
</evidence>